<proteinExistence type="predicted"/>
<feature type="region of interest" description="Disordered" evidence="1">
    <location>
        <begin position="1"/>
        <end position="44"/>
    </location>
</feature>
<name>W2ZPT8_PHYNI</name>
<dbReference type="EMBL" id="ANIY01001113">
    <property type="protein sequence ID" value="ETP49298.1"/>
    <property type="molecule type" value="Genomic_DNA"/>
</dbReference>
<feature type="compositionally biased region" description="Basic residues" evidence="1">
    <location>
        <begin position="14"/>
        <end position="33"/>
    </location>
</feature>
<comment type="caution">
    <text evidence="2">The sequence shown here is derived from an EMBL/GenBank/DDBJ whole genome shotgun (WGS) entry which is preliminary data.</text>
</comment>
<evidence type="ECO:0000313" key="3">
    <source>
        <dbReference type="Proteomes" id="UP000018948"/>
    </source>
</evidence>
<dbReference type="AlphaFoldDB" id="W2ZPT8"/>
<accession>W2ZPT8</accession>
<gene>
    <name evidence="2" type="ORF">F442_05167</name>
</gene>
<feature type="compositionally biased region" description="Basic and acidic residues" evidence="1">
    <location>
        <begin position="1"/>
        <end position="11"/>
    </location>
</feature>
<sequence>MASGSRSDEAGPRVQKRKKNNSTSKRLRTRKKAQAAALAHTQRQ</sequence>
<dbReference type="Proteomes" id="UP000018948">
    <property type="component" value="Unassembled WGS sequence"/>
</dbReference>
<organism evidence="2 3">
    <name type="scientific">Phytophthora nicotianae P10297</name>
    <dbReference type="NCBI Taxonomy" id="1317064"/>
    <lineage>
        <taxon>Eukaryota</taxon>
        <taxon>Sar</taxon>
        <taxon>Stramenopiles</taxon>
        <taxon>Oomycota</taxon>
        <taxon>Peronosporomycetes</taxon>
        <taxon>Peronosporales</taxon>
        <taxon>Peronosporaceae</taxon>
        <taxon>Phytophthora</taxon>
    </lineage>
</organism>
<reference evidence="2 3" key="1">
    <citation type="submission" date="2013-11" db="EMBL/GenBank/DDBJ databases">
        <title>The Genome Sequence of Phytophthora parasitica P10297.</title>
        <authorList>
            <consortium name="The Broad Institute Genomics Platform"/>
            <person name="Russ C."/>
            <person name="Tyler B."/>
            <person name="Panabieres F."/>
            <person name="Shan W."/>
            <person name="Tripathy S."/>
            <person name="Grunwald N."/>
            <person name="Machado M."/>
            <person name="Johnson C.S."/>
            <person name="Walker B."/>
            <person name="Young S.K."/>
            <person name="Zeng Q."/>
            <person name="Gargeya S."/>
            <person name="Fitzgerald M."/>
            <person name="Haas B."/>
            <person name="Abouelleil A."/>
            <person name="Allen A.W."/>
            <person name="Alvarado L."/>
            <person name="Arachchi H.M."/>
            <person name="Berlin A.M."/>
            <person name="Chapman S.B."/>
            <person name="Gainer-Dewar J."/>
            <person name="Goldberg J."/>
            <person name="Griggs A."/>
            <person name="Gujja S."/>
            <person name="Hansen M."/>
            <person name="Howarth C."/>
            <person name="Imamovic A."/>
            <person name="Ireland A."/>
            <person name="Larimer J."/>
            <person name="McCowan C."/>
            <person name="Murphy C."/>
            <person name="Pearson M."/>
            <person name="Poon T.W."/>
            <person name="Priest M."/>
            <person name="Roberts A."/>
            <person name="Saif S."/>
            <person name="Shea T."/>
            <person name="Sisk P."/>
            <person name="Sykes S."/>
            <person name="Wortman J."/>
            <person name="Nusbaum C."/>
            <person name="Birren B."/>
        </authorList>
    </citation>
    <scope>NUCLEOTIDE SEQUENCE [LARGE SCALE GENOMIC DNA]</scope>
    <source>
        <strain evidence="2 3">P10297</strain>
    </source>
</reference>
<evidence type="ECO:0000313" key="2">
    <source>
        <dbReference type="EMBL" id="ETP49298.1"/>
    </source>
</evidence>
<evidence type="ECO:0000256" key="1">
    <source>
        <dbReference type="SAM" id="MobiDB-lite"/>
    </source>
</evidence>
<protein>
    <submittedName>
        <fullName evidence="2">Uncharacterized protein</fullName>
    </submittedName>
</protein>